<reference evidence="4" key="1">
    <citation type="submission" date="2006-12" db="EMBL/GenBank/DDBJ databases">
        <title>Complete sequence of chromosome 1 of Verminephrobacter eiseniae EF01-2.</title>
        <authorList>
            <person name="Copeland A."/>
            <person name="Lucas S."/>
            <person name="Lapidus A."/>
            <person name="Barry K."/>
            <person name="Detter J.C."/>
            <person name="Glavina del Rio T."/>
            <person name="Dalin E."/>
            <person name="Tice H."/>
            <person name="Pitluck S."/>
            <person name="Chertkov O."/>
            <person name="Brettin T."/>
            <person name="Bruce D."/>
            <person name="Han C."/>
            <person name="Tapia R."/>
            <person name="Gilna P."/>
            <person name="Schmutz J."/>
            <person name="Larimer F."/>
            <person name="Land M."/>
            <person name="Hauser L."/>
            <person name="Kyrpides N."/>
            <person name="Kim E."/>
            <person name="Stahl D."/>
            <person name="Richardson P."/>
        </authorList>
    </citation>
    <scope>NUCLEOTIDE SEQUENCE [LARGE SCALE GENOMIC DNA]</scope>
    <source>
        <strain evidence="4">EF01-2</strain>
    </source>
</reference>
<evidence type="ECO:0000313" key="3">
    <source>
        <dbReference type="EMBL" id="ABM57719.1"/>
    </source>
</evidence>
<dbReference type="Proteomes" id="UP000000374">
    <property type="component" value="Chromosome"/>
</dbReference>
<dbReference type="PANTHER" id="PTHR42928">
    <property type="entry name" value="TRICARBOXYLATE-BINDING PROTEIN"/>
    <property type="match status" value="1"/>
</dbReference>
<dbReference type="KEGG" id="vei:Veis_1967"/>
<dbReference type="GeneID" id="76460559"/>
<accession>A1WJB2</accession>
<dbReference type="Pfam" id="PF03401">
    <property type="entry name" value="TctC"/>
    <property type="match status" value="1"/>
</dbReference>
<dbReference type="STRING" id="391735.Veis_1967"/>
<dbReference type="EMBL" id="CP000542">
    <property type="protein sequence ID" value="ABM57719.1"/>
    <property type="molecule type" value="Genomic_DNA"/>
</dbReference>
<feature type="chain" id="PRO_5002639853" evidence="2">
    <location>
        <begin position="26"/>
        <end position="332"/>
    </location>
</feature>
<dbReference type="PANTHER" id="PTHR42928:SF5">
    <property type="entry name" value="BLR1237 PROTEIN"/>
    <property type="match status" value="1"/>
</dbReference>
<organism evidence="3 4">
    <name type="scientific">Verminephrobacter eiseniae (strain EF01-2)</name>
    <dbReference type="NCBI Taxonomy" id="391735"/>
    <lineage>
        <taxon>Bacteria</taxon>
        <taxon>Pseudomonadati</taxon>
        <taxon>Pseudomonadota</taxon>
        <taxon>Betaproteobacteria</taxon>
        <taxon>Burkholderiales</taxon>
        <taxon>Comamonadaceae</taxon>
        <taxon>Verminephrobacter</taxon>
    </lineage>
</organism>
<dbReference type="SUPFAM" id="SSF53850">
    <property type="entry name" value="Periplasmic binding protein-like II"/>
    <property type="match status" value="1"/>
</dbReference>
<comment type="similarity">
    <text evidence="1">Belongs to the UPF0065 (bug) family.</text>
</comment>
<name>A1WJB2_VEREI</name>
<evidence type="ECO:0000256" key="1">
    <source>
        <dbReference type="ARBA" id="ARBA00006987"/>
    </source>
</evidence>
<dbReference type="Gene3D" id="3.40.190.10">
    <property type="entry name" value="Periplasmic binding protein-like II"/>
    <property type="match status" value="1"/>
</dbReference>
<dbReference type="InterPro" id="IPR005064">
    <property type="entry name" value="BUG"/>
</dbReference>
<dbReference type="PIRSF" id="PIRSF017082">
    <property type="entry name" value="YflP"/>
    <property type="match status" value="1"/>
</dbReference>
<dbReference type="RefSeq" id="WP_011809725.1">
    <property type="nucleotide sequence ID" value="NC_008786.1"/>
</dbReference>
<dbReference type="OrthoDB" id="8678477at2"/>
<dbReference type="Gene3D" id="3.40.190.150">
    <property type="entry name" value="Bordetella uptake gene, domain 1"/>
    <property type="match status" value="1"/>
</dbReference>
<gene>
    <name evidence="3" type="ordered locus">Veis_1967</name>
</gene>
<keyword evidence="4" id="KW-1185">Reference proteome</keyword>
<dbReference type="eggNOG" id="COG3181">
    <property type="taxonomic scope" value="Bacteria"/>
</dbReference>
<sequence length="332" mass="35005">MYQRPRRRAIAMLAASLTGWSTLFGITGVAAQTPSWPTKPVRLVVAFPSGGLADVMARLLQQPLGQALGQPVVIDNRGGAGGNVAGAEVVHNGGDGHTFLVTVSTTESVNPVLFARMPFDPHKDLQPVALLANSQLFLITRPSLAPNSLKEFVAYARAHPGTLSYGSAGNGTTPHLGVELFKQSAGISATHVPYRGAAPAIQDVMAGQIDFSLAPGTVFAAVKAAKLKILAVASRNRSASAPDIPTFSELGLQDVYADTLFGVYAPSHVAPEVIARMNREINHLLALPAIAARFLELGAEAVPLQASEYKAMVRAETRLFTDILKSRAITAD</sequence>
<feature type="signal peptide" evidence="2">
    <location>
        <begin position="1"/>
        <end position="25"/>
    </location>
</feature>
<dbReference type="AlphaFoldDB" id="A1WJB2"/>
<evidence type="ECO:0000313" key="4">
    <source>
        <dbReference type="Proteomes" id="UP000000374"/>
    </source>
</evidence>
<evidence type="ECO:0000256" key="2">
    <source>
        <dbReference type="SAM" id="SignalP"/>
    </source>
</evidence>
<proteinExistence type="inferred from homology"/>
<dbReference type="InterPro" id="IPR042100">
    <property type="entry name" value="Bug_dom1"/>
</dbReference>
<dbReference type="HOGENOM" id="CLU_045683_0_0_4"/>
<protein>
    <submittedName>
        <fullName evidence="3">Uncharacterized protein UPF0065</fullName>
    </submittedName>
</protein>
<keyword evidence="2" id="KW-0732">Signal</keyword>